<dbReference type="NCBIfam" id="NF000940">
    <property type="entry name" value="PRK00094.1-2"/>
    <property type="match status" value="1"/>
</dbReference>
<dbReference type="InterPro" id="IPR006109">
    <property type="entry name" value="G3P_DH_NAD-dep_C"/>
</dbReference>
<dbReference type="Pfam" id="PF01210">
    <property type="entry name" value="NAD_Gly3P_dh_N"/>
    <property type="match status" value="1"/>
</dbReference>
<feature type="domain" description="Glycerol-3-phosphate dehydrogenase NAD-dependent C-terminal" evidence="5">
    <location>
        <begin position="180"/>
        <end position="319"/>
    </location>
</feature>
<dbReference type="InterPro" id="IPR036291">
    <property type="entry name" value="NAD(P)-bd_dom_sf"/>
</dbReference>
<dbReference type="FunFam" id="1.10.1040.10:FF:000001">
    <property type="entry name" value="Glycerol-3-phosphate dehydrogenase [NAD(P)+]"/>
    <property type="match status" value="1"/>
</dbReference>
<evidence type="ECO:0000259" key="4">
    <source>
        <dbReference type="Pfam" id="PF01210"/>
    </source>
</evidence>
<dbReference type="GO" id="GO:0005829">
    <property type="term" value="C:cytosol"/>
    <property type="evidence" value="ECO:0007669"/>
    <property type="project" value="TreeGrafter"/>
</dbReference>
<dbReference type="PIRSF" id="PIRSF000114">
    <property type="entry name" value="Glycerol-3-P_dh"/>
    <property type="match status" value="1"/>
</dbReference>
<evidence type="ECO:0000313" key="8">
    <source>
        <dbReference type="EMBL" id="CAB4897086.1"/>
    </source>
</evidence>
<dbReference type="Gene3D" id="1.10.1040.10">
    <property type="entry name" value="N-(1-d-carboxylethyl)-l-norvaline Dehydrogenase, domain 2"/>
    <property type="match status" value="1"/>
</dbReference>
<dbReference type="SUPFAM" id="SSF48179">
    <property type="entry name" value="6-phosphogluconate dehydrogenase C-terminal domain-like"/>
    <property type="match status" value="1"/>
</dbReference>
<proteinExistence type="inferred from homology"/>
<dbReference type="EMBL" id="CAEZVB010000001">
    <property type="protein sequence ID" value="CAB4611200.1"/>
    <property type="molecule type" value="Genomic_DNA"/>
</dbReference>
<dbReference type="EMBL" id="CAFBMO010000006">
    <property type="protein sequence ID" value="CAB4897086.1"/>
    <property type="molecule type" value="Genomic_DNA"/>
</dbReference>
<dbReference type="NCBIfam" id="NF000942">
    <property type="entry name" value="PRK00094.1-4"/>
    <property type="match status" value="1"/>
</dbReference>
<evidence type="ECO:0000256" key="1">
    <source>
        <dbReference type="ARBA" id="ARBA00011009"/>
    </source>
</evidence>
<dbReference type="PROSITE" id="PS00957">
    <property type="entry name" value="NAD_G3PDH"/>
    <property type="match status" value="1"/>
</dbReference>
<dbReference type="InterPro" id="IPR013328">
    <property type="entry name" value="6PGD_dom2"/>
</dbReference>
<dbReference type="FunFam" id="3.40.50.720:FF:000019">
    <property type="entry name" value="Glycerol-3-phosphate dehydrogenase [NAD(P)+]"/>
    <property type="match status" value="1"/>
</dbReference>
<dbReference type="InterPro" id="IPR006168">
    <property type="entry name" value="G3P_DH_NAD-dep"/>
</dbReference>
<accession>A0A6J6MPP9</accession>
<gene>
    <name evidence="6" type="ORF">UFOPK1908_00047</name>
    <name evidence="7" type="ORF">UFOPK2282_01352</name>
    <name evidence="8" type="ORF">UFOPK3576_00251</name>
</gene>
<dbReference type="Pfam" id="PF07479">
    <property type="entry name" value="NAD_Gly3P_dh_C"/>
    <property type="match status" value="1"/>
</dbReference>
<evidence type="ECO:0000259" key="5">
    <source>
        <dbReference type="Pfam" id="PF07479"/>
    </source>
</evidence>
<dbReference type="PANTHER" id="PTHR11728">
    <property type="entry name" value="GLYCEROL-3-PHOSPHATE DEHYDROGENASE"/>
    <property type="match status" value="1"/>
</dbReference>
<keyword evidence="3" id="KW-0520">NAD</keyword>
<dbReference type="GO" id="GO:0051287">
    <property type="term" value="F:NAD binding"/>
    <property type="evidence" value="ECO:0007669"/>
    <property type="project" value="InterPro"/>
</dbReference>
<dbReference type="GO" id="GO:0005975">
    <property type="term" value="P:carbohydrate metabolic process"/>
    <property type="evidence" value="ECO:0007669"/>
    <property type="project" value="InterPro"/>
</dbReference>
<comment type="similarity">
    <text evidence="1">Belongs to the NAD-dependent glycerol-3-phosphate dehydrogenase family.</text>
</comment>
<evidence type="ECO:0000313" key="6">
    <source>
        <dbReference type="EMBL" id="CAB4611200.1"/>
    </source>
</evidence>
<protein>
    <submittedName>
        <fullName evidence="7">Unannotated protein</fullName>
    </submittedName>
</protein>
<dbReference type="PRINTS" id="PR00077">
    <property type="entry name" value="GPDHDRGNASE"/>
</dbReference>
<dbReference type="GO" id="GO:0046168">
    <property type="term" value="P:glycerol-3-phosphate catabolic process"/>
    <property type="evidence" value="ECO:0007669"/>
    <property type="project" value="InterPro"/>
</dbReference>
<sequence length="341" mass="36119">MSRVAMMGSGSWGTVFATVMADAGSDVVIWSRDESTVTQINEQHINVDYHPDLVLPTSVRATTDAQFALTGADIVVIALPAQVLRANLTQWRSFIPEQAILVSLIKGVELGTMKRMSEVIAEETGAVAERIAVVSGPNLASEIAQRQPSATTVACVDEASAQLLQDACTTEYFRPYWTTDVIGTEIGGAMKNVIAVANGMAVGMGLGENSQASLMTRGLAEIARLGVALGADPLTFQGLAGVGDLVATCQSPLSRNRSFGESLGQGKTVDETINGMKQTCEAYKSCEPILALAKAHGVEMPITEQVVNVLHHGASVRTMAAAFMARDTKHEHDSVMPEVSE</sequence>
<dbReference type="HAMAP" id="MF_00394">
    <property type="entry name" value="NAD_Glyc3P_dehydrog"/>
    <property type="match status" value="1"/>
</dbReference>
<dbReference type="InterPro" id="IPR011128">
    <property type="entry name" value="G3P_DH_NAD-dep_N"/>
</dbReference>
<name>A0A6J6MPP9_9ZZZZ</name>
<evidence type="ECO:0000256" key="2">
    <source>
        <dbReference type="ARBA" id="ARBA00023002"/>
    </source>
</evidence>
<dbReference type="SUPFAM" id="SSF51735">
    <property type="entry name" value="NAD(P)-binding Rossmann-fold domains"/>
    <property type="match status" value="1"/>
</dbReference>
<dbReference type="GO" id="GO:0047952">
    <property type="term" value="F:glycerol-3-phosphate dehydrogenase [NAD(P)+] activity"/>
    <property type="evidence" value="ECO:0007669"/>
    <property type="project" value="TreeGrafter"/>
</dbReference>
<evidence type="ECO:0000313" key="7">
    <source>
        <dbReference type="EMBL" id="CAB4675852.1"/>
    </source>
</evidence>
<dbReference type="InterPro" id="IPR008927">
    <property type="entry name" value="6-PGluconate_DH-like_C_sf"/>
</dbReference>
<reference evidence="7" key="1">
    <citation type="submission" date="2020-05" db="EMBL/GenBank/DDBJ databases">
        <authorList>
            <person name="Chiriac C."/>
            <person name="Salcher M."/>
            <person name="Ghai R."/>
            <person name="Kavagutti S V."/>
        </authorList>
    </citation>
    <scope>NUCLEOTIDE SEQUENCE</scope>
</reference>
<dbReference type="Gene3D" id="3.40.50.720">
    <property type="entry name" value="NAD(P)-binding Rossmann-like Domain"/>
    <property type="match status" value="1"/>
</dbReference>
<dbReference type="EMBL" id="CAEZWR010000200">
    <property type="protein sequence ID" value="CAB4675852.1"/>
    <property type="molecule type" value="Genomic_DNA"/>
</dbReference>
<organism evidence="7">
    <name type="scientific">freshwater metagenome</name>
    <dbReference type="NCBI Taxonomy" id="449393"/>
    <lineage>
        <taxon>unclassified sequences</taxon>
        <taxon>metagenomes</taxon>
        <taxon>ecological metagenomes</taxon>
    </lineage>
</organism>
<dbReference type="PANTHER" id="PTHR11728:SF1">
    <property type="entry name" value="GLYCEROL-3-PHOSPHATE DEHYDROGENASE [NAD(+)] 2, CHLOROPLASTIC"/>
    <property type="match status" value="1"/>
</dbReference>
<keyword evidence="2" id="KW-0560">Oxidoreductase</keyword>
<feature type="domain" description="Glycerol-3-phosphate dehydrogenase NAD-dependent N-terminal" evidence="4">
    <location>
        <begin position="4"/>
        <end position="159"/>
    </location>
</feature>
<dbReference type="AlphaFoldDB" id="A0A6J6MPP9"/>
<evidence type="ECO:0000256" key="3">
    <source>
        <dbReference type="ARBA" id="ARBA00023027"/>
    </source>
</evidence>